<dbReference type="NCBIfam" id="TIGR04433">
    <property type="entry name" value="UrcA_uranyl"/>
    <property type="match status" value="1"/>
</dbReference>
<dbReference type="Proteomes" id="UP001596024">
    <property type="component" value="Unassembled WGS sequence"/>
</dbReference>
<keyword evidence="3" id="KW-1185">Reference proteome</keyword>
<dbReference type="EMBL" id="JBHSGQ010000003">
    <property type="protein sequence ID" value="MFC4725079.1"/>
    <property type="molecule type" value="Genomic_DNA"/>
</dbReference>
<keyword evidence="1" id="KW-0732">Signal</keyword>
<reference evidence="3" key="1">
    <citation type="journal article" date="2019" name="Int. J. Syst. Evol. Microbiol.">
        <title>The Global Catalogue of Microorganisms (GCM) 10K type strain sequencing project: providing services to taxonomists for standard genome sequencing and annotation.</title>
        <authorList>
            <consortium name="The Broad Institute Genomics Platform"/>
            <consortium name="The Broad Institute Genome Sequencing Center for Infectious Disease"/>
            <person name="Wu L."/>
            <person name="Ma J."/>
        </authorList>
    </citation>
    <scope>NUCLEOTIDE SEQUENCE [LARGE SCALE GENOMIC DNA]</scope>
    <source>
        <strain evidence="3">CCUG 62981</strain>
    </source>
</reference>
<feature type="signal peptide" evidence="1">
    <location>
        <begin position="1"/>
        <end position="22"/>
    </location>
</feature>
<gene>
    <name evidence="2" type="ORF">ACFPB0_07240</name>
</gene>
<evidence type="ECO:0000313" key="3">
    <source>
        <dbReference type="Proteomes" id="UP001596024"/>
    </source>
</evidence>
<dbReference type="RefSeq" id="WP_371392333.1">
    <property type="nucleotide sequence ID" value="NZ_CP163421.1"/>
</dbReference>
<accession>A0ABV9NC45</accession>
<evidence type="ECO:0000313" key="2">
    <source>
        <dbReference type="EMBL" id="MFC4725079.1"/>
    </source>
</evidence>
<evidence type="ECO:0000256" key="1">
    <source>
        <dbReference type="SAM" id="SignalP"/>
    </source>
</evidence>
<proteinExistence type="predicted"/>
<protein>
    <submittedName>
        <fullName evidence="2">UrcA family protein</fullName>
    </submittedName>
</protein>
<dbReference type="InterPro" id="IPR030972">
    <property type="entry name" value="UrcA_uranyl"/>
</dbReference>
<comment type="caution">
    <text evidence="2">The sequence shown here is derived from an EMBL/GenBank/DDBJ whole genome shotgun (WGS) entry which is preliminary data.</text>
</comment>
<organism evidence="2 3">
    <name type="scientific">Glycocaulis abyssi</name>
    <dbReference type="NCBI Taxonomy" id="1433403"/>
    <lineage>
        <taxon>Bacteria</taxon>
        <taxon>Pseudomonadati</taxon>
        <taxon>Pseudomonadota</taxon>
        <taxon>Alphaproteobacteria</taxon>
        <taxon>Maricaulales</taxon>
        <taxon>Maricaulaceae</taxon>
        <taxon>Glycocaulis</taxon>
    </lineage>
</organism>
<sequence length="113" mass="12109">MKALPLMLAAIVAISVSAPSFAAEPPVRSVSFDTSELRSAEGRQAVEERLELAARQVCRQPGLHGLARHTHEARCRENALQDAYAELDARGYRAASAPASAHTAQLTSARSSR</sequence>
<feature type="chain" id="PRO_5046359948" evidence="1">
    <location>
        <begin position="23"/>
        <end position="113"/>
    </location>
</feature>
<name>A0ABV9NC45_9PROT</name>